<dbReference type="AlphaFoldDB" id="A0A1Z5KPQ3"/>
<evidence type="ECO:0000313" key="1">
    <source>
        <dbReference type="EMBL" id="GAX28095.1"/>
    </source>
</evidence>
<dbReference type="InParanoid" id="A0A1Z5KPQ3"/>
<organism evidence="1 2">
    <name type="scientific">Fistulifera solaris</name>
    <name type="common">Oleaginous diatom</name>
    <dbReference type="NCBI Taxonomy" id="1519565"/>
    <lineage>
        <taxon>Eukaryota</taxon>
        <taxon>Sar</taxon>
        <taxon>Stramenopiles</taxon>
        <taxon>Ochrophyta</taxon>
        <taxon>Bacillariophyta</taxon>
        <taxon>Bacillariophyceae</taxon>
        <taxon>Bacillariophycidae</taxon>
        <taxon>Naviculales</taxon>
        <taxon>Naviculaceae</taxon>
        <taxon>Fistulifera</taxon>
    </lineage>
</organism>
<reference evidence="1 2" key="1">
    <citation type="journal article" date="2015" name="Plant Cell">
        <title>Oil accumulation by the oleaginous diatom Fistulifera solaris as revealed by the genome and transcriptome.</title>
        <authorList>
            <person name="Tanaka T."/>
            <person name="Maeda Y."/>
            <person name="Veluchamy A."/>
            <person name="Tanaka M."/>
            <person name="Abida H."/>
            <person name="Marechal E."/>
            <person name="Bowler C."/>
            <person name="Muto M."/>
            <person name="Sunaga Y."/>
            <person name="Tanaka M."/>
            <person name="Yoshino T."/>
            <person name="Taniguchi T."/>
            <person name="Fukuda Y."/>
            <person name="Nemoto M."/>
            <person name="Matsumoto M."/>
            <person name="Wong P.S."/>
            <person name="Aburatani S."/>
            <person name="Fujibuchi W."/>
        </authorList>
    </citation>
    <scope>NUCLEOTIDE SEQUENCE [LARGE SCALE GENOMIC DNA]</scope>
    <source>
        <strain evidence="1 2">JPCC DA0580</strain>
    </source>
</reference>
<accession>A0A1Z5KPQ3</accession>
<evidence type="ECO:0000313" key="2">
    <source>
        <dbReference type="Proteomes" id="UP000198406"/>
    </source>
</evidence>
<sequence length="165" mass="19190">MIFSPMCRITPTRSTIEQATPMYSTFPNLSFMTIDPQLLFPPQSVAAPPLVQSTFADPMPSMRSPLGHQQRRRRMITEREKFLLLIKMILLYLERSYNIELLEKTKQVIQRCVQNNRQGDGRFVPLKNAIETRLEALLGVEFFNHMQRCLEGKCDITPFGYSYIN</sequence>
<keyword evidence="2" id="KW-1185">Reference proteome</keyword>
<proteinExistence type="predicted"/>
<dbReference type="Proteomes" id="UP000198406">
    <property type="component" value="Unassembled WGS sequence"/>
</dbReference>
<comment type="caution">
    <text evidence="1">The sequence shown here is derived from an EMBL/GenBank/DDBJ whole genome shotgun (WGS) entry which is preliminary data.</text>
</comment>
<dbReference type="EMBL" id="BDSP01000264">
    <property type="protein sequence ID" value="GAX28095.1"/>
    <property type="molecule type" value="Genomic_DNA"/>
</dbReference>
<gene>
    <name evidence="1" type="ORF">FisN_2Hh084</name>
</gene>
<protein>
    <submittedName>
        <fullName evidence="1">Uncharacterized protein</fullName>
    </submittedName>
</protein>
<name>A0A1Z5KPQ3_FISSO</name>